<feature type="region of interest" description="Disordered" evidence="1">
    <location>
        <begin position="1"/>
        <end position="42"/>
    </location>
</feature>
<evidence type="ECO:0000313" key="3">
    <source>
        <dbReference type="Proteomes" id="UP000194360"/>
    </source>
</evidence>
<reference evidence="2 3" key="1">
    <citation type="submission" date="2016-09" db="EMBL/GenBank/DDBJ databases">
        <title>Pseudonocardia autotrophica DSM535, a candidate organism with high potential of specific P450 cytochromes.</title>
        <authorList>
            <person name="Grumaz C."/>
            <person name="Vainshtein Y."/>
            <person name="Kirstahler P."/>
            <person name="Sohn K."/>
        </authorList>
    </citation>
    <scope>NUCLEOTIDE SEQUENCE [LARGE SCALE GENOMIC DNA]</scope>
    <source>
        <strain evidence="2 3">DSM 535</strain>
    </source>
</reference>
<dbReference type="Proteomes" id="UP000194360">
    <property type="component" value="Unassembled WGS sequence"/>
</dbReference>
<sequence length="62" mass="6815">MPVNRRWPDERAAGSDTPDDPGVSPECRPAIPEQAWPAGDTDPAAELLEAWARFRRGPGRFA</sequence>
<gene>
    <name evidence="2" type="ORF">BG845_01620</name>
</gene>
<evidence type="ECO:0000256" key="1">
    <source>
        <dbReference type="SAM" id="MobiDB-lite"/>
    </source>
</evidence>
<name>A0A1Y2N3S2_PSEAH</name>
<proteinExistence type="predicted"/>
<accession>A0A1Y2N3S2</accession>
<organism evidence="2 3">
    <name type="scientific">Pseudonocardia autotrophica</name>
    <name type="common">Amycolata autotrophica</name>
    <name type="synonym">Nocardia autotrophica</name>
    <dbReference type="NCBI Taxonomy" id="2074"/>
    <lineage>
        <taxon>Bacteria</taxon>
        <taxon>Bacillati</taxon>
        <taxon>Actinomycetota</taxon>
        <taxon>Actinomycetes</taxon>
        <taxon>Pseudonocardiales</taxon>
        <taxon>Pseudonocardiaceae</taxon>
        <taxon>Pseudonocardia</taxon>
    </lineage>
</organism>
<dbReference type="AlphaFoldDB" id="A0A1Y2N3S2"/>
<evidence type="ECO:0000313" key="2">
    <source>
        <dbReference type="EMBL" id="OSY42124.1"/>
    </source>
</evidence>
<feature type="compositionally biased region" description="Basic and acidic residues" evidence="1">
    <location>
        <begin position="1"/>
        <end position="13"/>
    </location>
</feature>
<dbReference type="EMBL" id="MIGB01000006">
    <property type="protein sequence ID" value="OSY42124.1"/>
    <property type="molecule type" value="Genomic_DNA"/>
</dbReference>
<keyword evidence="3" id="KW-1185">Reference proteome</keyword>
<comment type="caution">
    <text evidence="2">The sequence shown here is derived from an EMBL/GenBank/DDBJ whole genome shotgun (WGS) entry which is preliminary data.</text>
</comment>
<protein>
    <submittedName>
        <fullName evidence="2">Uncharacterized protein</fullName>
    </submittedName>
</protein>